<reference evidence="3 4" key="1">
    <citation type="submission" date="2017-02" db="EMBL/GenBank/DDBJ databases">
        <title>Complete genome sequences of Mycobacterium kansasii strains isolated from rhesus macaques.</title>
        <authorList>
            <person name="Panda A."/>
            <person name="Nagaraj S."/>
            <person name="Zhao X."/>
            <person name="Tettelin H."/>
            <person name="Detolla L.J."/>
        </authorList>
    </citation>
    <scope>NUCLEOTIDE SEQUENCE [LARGE SCALE GENOMIC DNA]</scope>
    <source>
        <strain evidence="3 4">11-3469</strain>
    </source>
</reference>
<dbReference type="STRING" id="1768.B1T50_28320"/>
<sequence length="569" mass="56788">MVALVVPAATAASRLGPAAMVAGAATSASPVPVGPGVLAGTARSARPEPEPVGPGCRWQRRVVVRQRRGRRRRRQRRYRQRRRRGWWRGRQRLRHRQWRGRGCRRRLRGRSRGLRRQRRAGGNGGTAGWFGNGGTGGDGGSVNGTGAGGAGGNGGNATFIGSGGNGGLGGSTFAAATGAGNGGNGGDAMGLVGAGGNGGNSGNSPLNLITPASGGNGGNATTTVIGNGGNGGSGINGGANGTGGTPGQLGSPGLAGGVAPPPSTTNAYEALVANTAVNLASTSATSAGSPAPFLSQIADNLDGYIQLTGQSLGAAVTDFNSNLYNLPQHLMAAFSDLLAGNISGAVQQVANGVFGLFVDTSSLFSVTGNFPQLTAVVNGALGDLLPILTIPGESAQNVANVVKLLTDPTISVDVTNFLAPTQTLGFPVALGLELVGPAFSTAAAAGKSAAAFSQAVQAGNMPAALTVLVDAPAVIADGFLNGQYVLPTPLTLTVPFVVPLVGVVPQTITLQNNVPFNGILHPLERITAIAPNPLTGGMLNVTTNGTEIGGIVPALLNYWPQQLANAIGA</sequence>
<name>A0A1V3XCJ2_MYCKA</name>
<feature type="compositionally biased region" description="Gly residues" evidence="1">
    <location>
        <begin position="121"/>
        <end position="142"/>
    </location>
</feature>
<comment type="caution">
    <text evidence="3">The sequence shown here is derived from an EMBL/GenBank/DDBJ whole genome shotgun (WGS) entry which is preliminary data.</text>
</comment>
<organism evidence="3 4">
    <name type="scientific">Mycobacterium kansasii</name>
    <dbReference type="NCBI Taxonomy" id="1768"/>
    <lineage>
        <taxon>Bacteria</taxon>
        <taxon>Bacillati</taxon>
        <taxon>Actinomycetota</taxon>
        <taxon>Actinomycetes</taxon>
        <taxon>Mycobacteriales</taxon>
        <taxon>Mycobacteriaceae</taxon>
        <taxon>Mycobacterium</taxon>
    </lineage>
</organism>
<feature type="region of interest" description="Disordered" evidence="1">
    <location>
        <begin position="236"/>
        <end position="261"/>
    </location>
</feature>
<feature type="region of interest" description="Disordered" evidence="1">
    <location>
        <begin position="109"/>
        <end position="142"/>
    </location>
</feature>
<feature type="signal peptide" evidence="2">
    <location>
        <begin position="1"/>
        <end position="24"/>
    </location>
</feature>
<dbReference type="Proteomes" id="UP000188532">
    <property type="component" value="Unassembled WGS sequence"/>
</dbReference>
<evidence type="ECO:0000256" key="1">
    <source>
        <dbReference type="SAM" id="MobiDB-lite"/>
    </source>
</evidence>
<evidence type="ECO:0000313" key="3">
    <source>
        <dbReference type="EMBL" id="OOK76887.1"/>
    </source>
</evidence>
<evidence type="ECO:0000313" key="4">
    <source>
        <dbReference type="Proteomes" id="UP000188532"/>
    </source>
</evidence>
<gene>
    <name evidence="3" type="ORF">BZL29_3393</name>
</gene>
<feature type="compositionally biased region" description="Gly residues" evidence="1">
    <location>
        <begin position="236"/>
        <end position="247"/>
    </location>
</feature>
<proteinExistence type="predicted"/>
<dbReference type="EMBL" id="MVBN01000003">
    <property type="protein sequence ID" value="OOK76887.1"/>
    <property type="molecule type" value="Genomic_DNA"/>
</dbReference>
<feature type="chain" id="PRO_5012392407" evidence="2">
    <location>
        <begin position="25"/>
        <end position="569"/>
    </location>
</feature>
<accession>A0A1V3XCJ2</accession>
<feature type="compositionally biased region" description="Basic residues" evidence="1">
    <location>
        <begin position="109"/>
        <end position="119"/>
    </location>
</feature>
<protein>
    <submittedName>
        <fullName evidence="3">PE-PGRS family protein</fullName>
    </submittedName>
</protein>
<evidence type="ECO:0000256" key="2">
    <source>
        <dbReference type="SAM" id="SignalP"/>
    </source>
</evidence>
<keyword evidence="2" id="KW-0732">Signal</keyword>
<dbReference type="AlphaFoldDB" id="A0A1V3XCJ2"/>